<dbReference type="InterPro" id="IPR036505">
    <property type="entry name" value="Amidase/PGRP_sf"/>
</dbReference>
<evidence type="ECO:0000313" key="6">
    <source>
        <dbReference type="EMBL" id="MBD2189418.1"/>
    </source>
</evidence>
<dbReference type="InterPro" id="IPR002502">
    <property type="entry name" value="Amidase_domain"/>
</dbReference>
<dbReference type="RefSeq" id="WP_190404245.1">
    <property type="nucleotide sequence ID" value="NZ_JACJQB010000038.1"/>
</dbReference>
<feature type="domain" description="N-acetylmuramoyl-L-alanine amidase" evidence="5">
    <location>
        <begin position="154"/>
        <end position="307"/>
    </location>
</feature>
<organism evidence="6 7">
    <name type="scientific">Pseudanabaena mucicola FACHB-723</name>
    <dbReference type="NCBI Taxonomy" id="2692860"/>
    <lineage>
        <taxon>Bacteria</taxon>
        <taxon>Bacillati</taxon>
        <taxon>Cyanobacteriota</taxon>
        <taxon>Cyanophyceae</taxon>
        <taxon>Pseudanabaenales</taxon>
        <taxon>Pseudanabaenaceae</taxon>
        <taxon>Pseudanabaena</taxon>
    </lineage>
</organism>
<dbReference type="InterPro" id="IPR051206">
    <property type="entry name" value="NAMLAA_amidase_2"/>
</dbReference>
<dbReference type="SUPFAM" id="SSF55846">
    <property type="entry name" value="N-acetylmuramoyl-L-alanine amidase-like"/>
    <property type="match status" value="1"/>
</dbReference>
<dbReference type="PANTHER" id="PTHR30417:SF1">
    <property type="entry name" value="N-ACETYLMURAMOYL-L-ALANINE AMIDASE AMID"/>
    <property type="match status" value="1"/>
</dbReference>
<reference evidence="6 7" key="1">
    <citation type="journal article" date="2020" name="ISME J.">
        <title>Comparative genomics reveals insights into cyanobacterial evolution and habitat adaptation.</title>
        <authorList>
            <person name="Chen M.Y."/>
            <person name="Teng W.K."/>
            <person name="Zhao L."/>
            <person name="Hu C.X."/>
            <person name="Zhou Y.K."/>
            <person name="Han B.P."/>
            <person name="Song L.R."/>
            <person name="Shu W.S."/>
        </authorList>
    </citation>
    <scope>NUCLEOTIDE SEQUENCE [LARGE SCALE GENOMIC DNA]</scope>
    <source>
        <strain evidence="6 7">FACHB-723</strain>
    </source>
</reference>
<evidence type="ECO:0000256" key="4">
    <source>
        <dbReference type="ARBA" id="ARBA00023316"/>
    </source>
</evidence>
<dbReference type="EMBL" id="JACJQB010000038">
    <property type="protein sequence ID" value="MBD2189418.1"/>
    <property type="molecule type" value="Genomic_DNA"/>
</dbReference>
<evidence type="ECO:0000256" key="3">
    <source>
        <dbReference type="ARBA" id="ARBA00022801"/>
    </source>
</evidence>
<accession>A0ABR8A1D2</accession>
<dbReference type="Proteomes" id="UP000642094">
    <property type="component" value="Unassembled WGS sequence"/>
</dbReference>
<proteinExistence type="predicted"/>
<protein>
    <recommendedName>
        <fullName evidence="2">N-acetylmuramoyl-L-alanine amidase</fullName>
        <ecNumber evidence="2">3.5.1.28</ecNumber>
    </recommendedName>
</protein>
<comment type="caution">
    <text evidence="6">The sequence shown here is derived from an EMBL/GenBank/DDBJ whole genome shotgun (WGS) entry which is preliminary data.</text>
</comment>
<evidence type="ECO:0000256" key="2">
    <source>
        <dbReference type="ARBA" id="ARBA00011901"/>
    </source>
</evidence>
<comment type="catalytic activity">
    <reaction evidence="1">
        <text>Hydrolyzes the link between N-acetylmuramoyl residues and L-amino acid residues in certain cell-wall glycopeptides.</text>
        <dbReference type="EC" id="3.5.1.28"/>
    </reaction>
</comment>
<evidence type="ECO:0000259" key="5">
    <source>
        <dbReference type="SMART" id="SM00644"/>
    </source>
</evidence>
<dbReference type="SMART" id="SM00644">
    <property type="entry name" value="Ami_2"/>
    <property type="match status" value="1"/>
</dbReference>
<keyword evidence="7" id="KW-1185">Reference proteome</keyword>
<keyword evidence="3" id="KW-0378">Hydrolase</keyword>
<dbReference type="Pfam" id="PF01510">
    <property type="entry name" value="Amidase_2"/>
    <property type="match status" value="1"/>
</dbReference>
<evidence type="ECO:0000256" key="1">
    <source>
        <dbReference type="ARBA" id="ARBA00001561"/>
    </source>
</evidence>
<gene>
    <name evidence="6" type="ORF">H6F41_14875</name>
</gene>
<dbReference type="CDD" id="cd06583">
    <property type="entry name" value="PGRP"/>
    <property type="match status" value="1"/>
</dbReference>
<evidence type="ECO:0000313" key="7">
    <source>
        <dbReference type="Proteomes" id="UP000642094"/>
    </source>
</evidence>
<name>A0ABR8A1D2_9CYAN</name>
<sequence>MPTKKFVAIAIFCVTLVILIVFGESARTQNIPDLSLAEARPKNAPVKPNRVSQTINFSPEINNFAPVAGCEVKPPANPSLPAKLTQIPISLERFRKPFPVLDPVAKPVGDPEMEAVAEPTTKEKLPAAAPKQPAYSPREVIALAANSNYGDRYLSDLKGNPANLQPIIVLHETVGSANSVINYFQAFQSNEDNQASYHTMIALDGTVIYFVPPDKRAFGAGNSVFVSGNAKEAIQTNPKYPSSVNNFAYHISLETPANGIHNGRTHGGYTDLQYQSLAWLVAKTDVPLERITTHRDVDRSGSRIDPRSFNNALFQKLLSEYPRTKEIAIGCAALTP</sequence>
<dbReference type="EC" id="3.5.1.28" evidence="2"/>
<dbReference type="PANTHER" id="PTHR30417">
    <property type="entry name" value="N-ACETYLMURAMOYL-L-ALANINE AMIDASE AMID"/>
    <property type="match status" value="1"/>
</dbReference>
<keyword evidence="4" id="KW-0961">Cell wall biogenesis/degradation</keyword>
<dbReference type="Gene3D" id="3.40.80.10">
    <property type="entry name" value="Peptidoglycan recognition protein-like"/>
    <property type="match status" value="1"/>
</dbReference>